<keyword evidence="3" id="KW-1185">Reference proteome</keyword>
<proteinExistence type="predicted"/>
<evidence type="ECO:0000256" key="1">
    <source>
        <dbReference type="SAM" id="MobiDB-lite"/>
    </source>
</evidence>
<dbReference type="EMBL" id="JACXVP010000002">
    <property type="protein sequence ID" value="KAG5621241.1"/>
    <property type="molecule type" value="Genomic_DNA"/>
</dbReference>
<protein>
    <submittedName>
        <fullName evidence="2">Uncharacterized protein</fullName>
    </submittedName>
</protein>
<reference evidence="2 3" key="1">
    <citation type="submission" date="2020-09" db="EMBL/GenBank/DDBJ databases">
        <title>De no assembly of potato wild relative species, Solanum commersonii.</title>
        <authorList>
            <person name="Cho K."/>
        </authorList>
    </citation>
    <scope>NUCLEOTIDE SEQUENCE [LARGE SCALE GENOMIC DNA]</scope>
    <source>
        <strain evidence="2">LZ3.2</strain>
        <tissue evidence="2">Leaf</tissue>
    </source>
</reference>
<sequence length="115" mass="13042">MISPSIDLTNPTTSSSQNKSNLRVPLSIGSLYFAIEVVLYLIFTPSIECSKSQLCNSVYQELKDHLKNYVKIEELVILIKKTTQLMLSHTRKTTKLILNQPINNHLHIYGPTDIV</sequence>
<feature type="region of interest" description="Disordered" evidence="1">
    <location>
        <begin position="1"/>
        <end position="20"/>
    </location>
</feature>
<dbReference type="Proteomes" id="UP000824120">
    <property type="component" value="Chromosome 2"/>
</dbReference>
<accession>A0A9J6A9S7</accession>
<evidence type="ECO:0000313" key="3">
    <source>
        <dbReference type="Proteomes" id="UP000824120"/>
    </source>
</evidence>
<gene>
    <name evidence="2" type="ORF">H5410_006459</name>
</gene>
<name>A0A9J6A9S7_SOLCO</name>
<evidence type="ECO:0000313" key="2">
    <source>
        <dbReference type="EMBL" id="KAG5621241.1"/>
    </source>
</evidence>
<organism evidence="2 3">
    <name type="scientific">Solanum commersonii</name>
    <name type="common">Commerson's wild potato</name>
    <name type="synonym">Commerson's nightshade</name>
    <dbReference type="NCBI Taxonomy" id="4109"/>
    <lineage>
        <taxon>Eukaryota</taxon>
        <taxon>Viridiplantae</taxon>
        <taxon>Streptophyta</taxon>
        <taxon>Embryophyta</taxon>
        <taxon>Tracheophyta</taxon>
        <taxon>Spermatophyta</taxon>
        <taxon>Magnoliopsida</taxon>
        <taxon>eudicotyledons</taxon>
        <taxon>Gunneridae</taxon>
        <taxon>Pentapetalae</taxon>
        <taxon>asterids</taxon>
        <taxon>lamiids</taxon>
        <taxon>Solanales</taxon>
        <taxon>Solanaceae</taxon>
        <taxon>Solanoideae</taxon>
        <taxon>Solaneae</taxon>
        <taxon>Solanum</taxon>
    </lineage>
</organism>
<dbReference type="AlphaFoldDB" id="A0A9J6A9S7"/>
<comment type="caution">
    <text evidence="2">The sequence shown here is derived from an EMBL/GenBank/DDBJ whole genome shotgun (WGS) entry which is preliminary data.</text>
</comment>